<protein>
    <recommendedName>
        <fullName evidence="6">Cytochrome c domain-containing protein</fullName>
    </recommendedName>
</protein>
<dbReference type="KEGG" id="thu:AC731_002725"/>
<dbReference type="InterPro" id="IPR030999">
    <property type="entry name" value="Thiosulf_SoxX"/>
</dbReference>
<dbReference type="SUPFAM" id="SSF46626">
    <property type="entry name" value="Cytochrome c"/>
    <property type="match status" value="1"/>
</dbReference>
<proteinExistence type="predicted"/>
<evidence type="ECO:0000313" key="7">
    <source>
        <dbReference type="EMBL" id="AMO35949.1"/>
    </source>
</evidence>
<keyword evidence="3 4" id="KW-0408">Iron</keyword>
<dbReference type="STRING" id="1134435.AC731_002725"/>
<feature type="signal peptide" evidence="5">
    <location>
        <begin position="1"/>
        <end position="25"/>
    </location>
</feature>
<evidence type="ECO:0000256" key="3">
    <source>
        <dbReference type="ARBA" id="ARBA00023004"/>
    </source>
</evidence>
<name>A0A140IDX4_9RHOO</name>
<evidence type="ECO:0000256" key="4">
    <source>
        <dbReference type="PROSITE-ProRule" id="PRU00433"/>
    </source>
</evidence>
<keyword evidence="5" id="KW-0732">Signal</keyword>
<evidence type="ECO:0000256" key="2">
    <source>
        <dbReference type="ARBA" id="ARBA00022723"/>
    </source>
</evidence>
<dbReference type="InterPro" id="IPR036909">
    <property type="entry name" value="Cyt_c-like_dom_sf"/>
</dbReference>
<evidence type="ECO:0000259" key="6">
    <source>
        <dbReference type="PROSITE" id="PS51007"/>
    </source>
</evidence>
<dbReference type="Pfam" id="PF00034">
    <property type="entry name" value="Cytochrom_C"/>
    <property type="match status" value="1"/>
</dbReference>
<sequence>MTKKLKRMATLALAAALLQPHLAAADERLKAIREKWIPGTPMLTEFLPLYPCHSEELPCGQLPPPAVQKVSFKGALKGDAKRGEKIALDVRWGNCATCHSLPGHKGGTVGPSLEDYASRAPSLEYTYQRIWDTRVFNPDAHMPLFGTNSVLTEDEILDVMVFIHQR</sequence>
<feature type="chain" id="PRO_5007302574" description="Cytochrome c domain-containing protein" evidence="5">
    <location>
        <begin position="26"/>
        <end position="166"/>
    </location>
</feature>
<dbReference type="AlphaFoldDB" id="A0A140IDX4"/>
<dbReference type="NCBIfam" id="TIGR04485">
    <property type="entry name" value="thiosulf_SoxX"/>
    <property type="match status" value="1"/>
</dbReference>
<dbReference type="EMBL" id="CP014646">
    <property type="protein sequence ID" value="AMO35949.1"/>
    <property type="molecule type" value="Genomic_DNA"/>
</dbReference>
<keyword evidence="2 4" id="KW-0479">Metal-binding</keyword>
<keyword evidence="1 4" id="KW-0349">Heme</keyword>
<organism evidence="7 8">
    <name type="scientific">Thauera humireducens</name>
    <dbReference type="NCBI Taxonomy" id="1134435"/>
    <lineage>
        <taxon>Bacteria</taxon>
        <taxon>Pseudomonadati</taxon>
        <taxon>Pseudomonadota</taxon>
        <taxon>Betaproteobacteria</taxon>
        <taxon>Rhodocyclales</taxon>
        <taxon>Zoogloeaceae</taxon>
        <taxon>Thauera</taxon>
    </lineage>
</organism>
<dbReference type="InterPro" id="IPR009056">
    <property type="entry name" value="Cyt_c-like_dom"/>
</dbReference>
<evidence type="ECO:0000256" key="1">
    <source>
        <dbReference type="ARBA" id="ARBA00022617"/>
    </source>
</evidence>
<dbReference type="GO" id="GO:0020037">
    <property type="term" value="F:heme binding"/>
    <property type="evidence" value="ECO:0007669"/>
    <property type="project" value="InterPro"/>
</dbReference>
<feature type="domain" description="Cytochrome c" evidence="6">
    <location>
        <begin position="78"/>
        <end position="166"/>
    </location>
</feature>
<dbReference type="GO" id="GO:0046872">
    <property type="term" value="F:metal ion binding"/>
    <property type="evidence" value="ECO:0007669"/>
    <property type="project" value="UniProtKB-KW"/>
</dbReference>
<dbReference type="Gene3D" id="1.10.760.10">
    <property type="entry name" value="Cytochrome c-like domain"/>
    <property type="match status" value="1"/>
</dbReference>
<evidence type="ECO:0000256" key="5">
    <source>
        <dbReference type="SAM" id="SignalP"/>
    </source>
</evidence>
<dbReference type="Proteomes" id="UP000036902">
    <property type="component" value="Chromosome"/>
</dbReference>
<keyword evidence="8" id="KW-1185">Reference proteome</keyword>
<dbReference type="RefSeq" id="WP_048709088.1">
    <property type="nucleotide sequence ID" value="NZ_CP014646.1"/>
</dbReference>
<accession>A0A140IDX4</accession>
<dbReference type="PROSITE" id="PS51007">
    <property type="entry name" value="CYTC"/>
    <property type="match status" value="1"/>
</dbReference>
<dbReference type="GO" id="GO:0009055">
    <property type="term" value="F:electron transfer activity"/>
    <property type="evidence" value="ECO:0007669"/>
    <property type="project" value="InterPro"/>
</dbReference>
<evidence type="ECO:0000313" key="8">
    <source>
        <dbReference type="Proteomes" id="UP000036902"/>
    </source>
</evidence>
<reference evidence="8" key="1">
    <citation type="submission" date="2016-03" db="EMBL/GenBank/DDBJ databases">
        <authorList>
            <person name="Ma C."/>
            <person name="Zhou S."/>
            <person name="Yang G."/>
        </authorList>
    </citation>
    <scope>NUCLEOTIDE SEQUENCE [LARGE SCALE GENOMIC DNA]</scope>
    <source>
        <strain evidence="8">SgZ-1</strain>
    </source>
</reference>
<gene>
    <name evidence="7" type="ORF">AC731_002725</name>
</gene>